<dbReference type="AlphaFoldDB" id="A0ABD5RXG2"/>
<dbReference type="InterPro" id="IPR036102">
    <property type="entry name" value="OsmC/Ohrsf"/>
</dbReference>
<feature type="region of interest" description="Disordered" evidence="1">
    <location>
        <begin position="1"/>
        <end position="38"/>
    </location>
</feature>
<keyword evidence="3" id="KW-1185">Reference proteome</keyword>
<evidence type="ECO:0000256" key="1">
    <source>
        <dbReference type="SAM" id="MobiDB-lite"/>
    </source>
</evidence>
<feature type="compositionally biased region" description="Polar residues" evidence="1">
    <location>
        <begin position="1"/>
        <end position="20"/>
    </location>
</feature>
<comment type="caution">
    <text evidence="2">The sequence shown here is derived from an EMBL/GenBank/DDBJ whole genome shotgun (WGS) entry which is preliminary data.</text>
</comment>
<evidence type="ECO:0000313" key="3">
    <source>
        <dbReference type="Proteomes" id="UP001596328"/>
    </source>
</evidence>
<dbReference type="Gene3D" id="3.30.300.20">
    <property type="match status" value="1"/>
</dbReference>
<dbReference type="Pfam" id="PF02566">
    <property type="entry name" value="OsmC"/>
    <property type="match status" value="1"/>
</dbReference>
<sequence length="132" mass="14289">MSDIETSTVSDEGFSSTSQVGDFELTIDATGEEGPTPQQTLVADYASCYLPAFRVAGQRSDYDDLGKVQIDADADMDDNDDVQAVRFTVHTEAEIDDGDADELVEKADDICHVHDALREELHAEVDVNGGAF</sequence>
<name>A0ABD5RXG2_9EURY</name>
<protein>
    <submittedName>
        <fullName evidence="2">OsmC family protein</fullName>
    </submittedName>
</protein>
<dbReference type="SUPFAM" id="SSF82784">
    <property type="entry name" value="OsmC-like"/>
    <property type="match status" value="1"/>
</dbReference>
<organism evidence="2 3">
    <name type="scientific">Halobium palmae</name>
    <dbReference type="NCBI Taxonomy" id="1776492"/>
    <lineage>
        <taxon>Archaea</taxon>
        <taxon>Methanobacteriati</taxon>
        <taxon>Methanobacteriota</taxon>
        <taxon>Stenosarchaea group</taxon>
        <taxon>Halobacteria</taxon>
        <taxon>Halobacteriales</taxon>
        <taxon>Haloferacaceae</taxon>
        <taxon>Halobium</taxon>
    </lineage>
</organism>
<reference evidence="2 3" key="1">
    <citation type="journal article" date="2019" name="Int. J. Syst. Evol. Microbiol.">
        <title>The Global Catalogue of Microorganisms (GCM) 10K type strain sequencing project: providing services to taxonomists for standard genome sequencing and annotation.</title>
        <authorList>
            <consortium name="The Broad Institute Genomics Platform"/>
            <consortium name="The Broad Institute Genome Sequencing Center for Infectious Disease"/>
            <person name="Wu L."/>
            <person name="Ma J."/>
        </authorList>
    </citation>
    <scope>NUCLEOTIDE SEQUENCE [LARGE SCALE GENOMIC DNA]</scope>
    <source>
        <strain evidence="2 3">NBRC 111368</strain>
    </source>
</reference>
<evidence type="ECO:0000313" key="2">
    <source>
        <dbReference type="EMBL" id="MFC6724073.1"/>
    </source>
</evidence>
<dbReference type="EMBL" id="JBHSWU010000096">
    <property type="protein sequence ID" value="MFC6724073.1"/>
    <property type="molecule type" value="Genomic_DNA"/>
</dbReference>
<proteinExistence type="predicted"/>
<dbReference type="Proteomes" id="UP001596328">
    <property type="component" value="Unassembled WGS sequence"/>
</dbReference>
<gene>
    <name evidence="2" type="ORF">ACFQE1_06730</name>
</gene>
<dbReference type="InterPro" id="IPR015946">
    <property type="entry name" value="KH_dom-like_a/b"/>
</dbReference>
<dbReference type="InterPro" id="IPR003718">
    <property type="entry name" value="OsmC/Ohr_fam"/>
</dbReference>
<accession>A0ABD5RXG2</accession>